<feature type="transmembrane region" description="Helical" evidence="2">
    <location>
        <begin position="304"/>
        <end position="327"/>
    </location>
</feature>
<evidence type="ECO:0000313" key="4">
    <source>
        <dbReference type="Proteomes" id="UP001480595"/>
    </source>
</evidence>
<feature type="transmembrane region" description="Helical" evidence="2">
    <location>
        <begin position="339"/>
        <end position="360"/>
    </location>
</feature>
<dbReference type="RefSeq" id="XP_066722608.1">
    <property type="nucleotide sequence ID" value="XM_066851976.1"/>
</dbReference>
<feature type="region of interest" description="Disordered" evidence="1">
    <location>
        <begin position="223"/>
        <end position="243"/>
    </location>
</feature>
<accession>A0ABR1X6N8</accession>
<proteinExistence type="predicted"/>
<dbReference type="GeneID" id="92085039"/>
<name>A0ABR1X6N8_9PEZI</name>
<dbReference type="Proteomes" id="UP001480595">
    <property type="component" value="Unassembled WGS sequence"/>
</dbReference>
<evidence type="ECO:0000256" key="2">
    <source>
        <dbReference type="SAM" id="Phobius"/>
    </source>
</evidence>
<feature type="region of interest" description="Disordered" evidence="1">
    <location>
        <begin position="1"/>
        <end position="45"/>
    </location>
</feature>
<dbReference type="EMBL" id="JAQQWL010000001">
    <property type="protein sequence ID" value="KAK8091062.1"/>
    <property type="molecule type" value="Genomic_DNA"/>
</dbReference>
<gene>
    <name evidence="3" type="ORF">PG994_000567</name>
</gene>
<protein>
    <submittedName>
        <fullName evidence="3">Uncharacterized protein</fullName>
    </submittedName>
</protein>
<keyword evidence="2" id="KW-0812">Transmembrane</keyword>
<keyword evidence="2" id="KW-0472">Membrane</keyword>
<keyword evidence="4" id="KW-1185">Reference proteome</keyword>
<reference evidence="3 4" key="1">
    <citation type="submission" date="2023-01" db="EMBL/GenBank/DDBJ databases">
        <title>Analysis of 21 Apiospora genomes using comparative genomics revels a genus with tremendous synthesis potential of carbohydrate active enzymes and secondary metabolites.</title>
        <authorList>
            <person name="Sorensen T."/>
        </authorList>
    </citation>
    <scope>NUCLEOTIDE SEQUENCE [LARGE SCALE GENOMIC DNA]</scope>
    <source>
        <strain evidence="3 4">CBS 135458</strain>
    </source>
</reference>
<sequence>MTMPGLLEAVPSAPQEFNGKGGSMETSSEKVTSGGEATNCKDAASSSVMVTYYPNEEDALSTPEKRSRDFEKSTLAQLWGNMDKFASTPLDYVPVEANGPDAPKERNNFGGQSLAELKAEADKVMATPSVPSEGIPKSYKGHNEFENMSLSELKKEAKKFLDLGPLIDRILPTPPESDEAIPYTPNARRRDLEKSMEKMTEKELDEFLEKGLYNLLVAKLGPVEADAPSPPNEQEHDPKTATSIPGLDIQKFMTEDQVHDRPWPVDPAGTTTVDTLEDRKTEETIRHYIHTWNLLTALHDRQRWVVRCIVLLPVVKVLSGVWAILLWSIGAEPAPVPSVVRWLVAAPGIAAWGWLLWLMGARPAVAPKHKQPFRPQLSSQVNDAAPEKMKQTIFTPMTLVDLSASEPHPYKIVADEYRKTHGEGSNVLDYFTEKLLQNKPEMIRQRKSEQLRTKKYGKLRQIERLPVGFLSA</sequence>
<comment type="caution">
    <text evidence="3">The sequence shown here is derived from an EMBL/GenBank/DDBJ whole genome shotgun (WGS) entry which is preliminary data.</text>
</comment>
<keyword evidence="2" id="KW-1133">Transmembrane helix</keyword>
<evidence type="ECO:0000313" key="3">
    <source>
        <dbReference type="EMBL" id="KAK8091062.1"/>
    </source>
</evidence>
<organism evidence="3 4">
    <name type="scientific">Apiospora phragmitis</name>
    <dbReference type="NCBI Taxonomy" id="2905665"/>
    <lineage>
        <taxon>Eukaryota</taxon>
        <taxon>Fungi</taxon>
        <taxon>Dikarya</taxon>
        <taxon>Ascomycota</taxon>
        <taxon>Pezizomycotina</taxon>
        <taxon>Sordariomycetes</taxon>
        <taxon>Xylariomycetidae</taxon>
        <taxon>Amphisphaeriales</taxon>
        <taxon>Apiosporaceae</taxon>
        <taxon>Apiospora</taxon>
    </lineage>
</organism>
<evidence type="ECO:0000256" key="1">
    <source>
        <dbReference type="SAM" id="MobiDB-lite"/>
    </source>
</evidence>